<evidence type="ECO:0000313" key="7">
    <source>
        <dbReference type="Proteomes" id="UP000030143"/>
    </source>
</evidence>
<dbReference type="PhylomeDB" id="A0A0A2JWA0"/>
<dbReference type="InterPro" id="IPR013149">
    <property type="entry name" value="ADH-like_C"/>
</dbReference>
<dbReference type="Proteomes" id="UP000030143">
    <property type="component" value="Unassembled WGS sequence"/>
</dbReference>
<organism evidence="6 7">
    <name type="scientific">Penicillium expansum</name>
    <name type="common">Blue mold rot fungus</name>
    <dbReference type="NCBI Taxonomy" id="27334"/>
    <lineage>
        <taxon>Eukaryota</taxon>
        <taxon>Fungi</taxon>
        <taxon>Dikarya</taxon>
        <taxon>Ascomycota</taxon>
        <taxon>Pezizomycotina</taxon>
        <taxon>Eurotiomycetes</taxon>
        <taxon>Eurotiomycetidae</taxon>
        <taxon>Eurotiales</taxon>
        <taxon>Aspergillaceae</taxon>
        <taxon>Penicillium</taxon>
    </lineage>
</organism>
<keyword evidence="4" id="KW-0560">Oxidoreductase</keyword>
<dbReference type="AlphaFoldDB" id="A0A0A2JWA0"/>
<evidence type="ECO:0000256" key="4">
    <source>
        <dbReference type="ARBA" id="ARBA00023002"/>
    </source>
</evidence>
<dbReference type="HOGENOM" id="CLU_026673_20_1_1"/>
<feature type="domain" description="Alcohol dehydrogenase-like C-terminal" evidence="5">
    <location>
        <begin position="118"/>
        <end position="236"/>
    </location>
</feature>
<name>A0A0A2JWA0_PENEN</name>
<keyword evidence="2" id="KW-0479">Metal-binding</keyword>
<dbReference type="PANTHER" id="PTHR42940">
    <property type="entry name" value="ALCOHOL DEHYDROGENASE 1-RELATED"/>
    <property type="match status" value="1"/>
</dbReference>
<dbReference type="SUPFAM" id="SSF50129">
    <property type="entry name" value="GroES-like"/>
    <property type="match status" value="1"/>
</dbReference>
<dbReference type="SUPFAM" id="SSF51735">
    <property type="entry name" value="NAD(P)-binding Rossmann-fold domains"/>
    <property type="match status" value="1"/>
</dbReference>
<keyword evidence="7" id="KW-1185">Reference proteome</keyword>
<dbReference type="GeneID" id="27678251"/>
<dbReference type="InterPro" id="IPR011032">
    <property type="entry name" value="GroES-like_sf"/>
</dbReference>
<sequence length="273" mass="29052">MPDTIIIPKQHRAIIYDQPGTVSTKVVLVDTPEPGLGQVLIRLTHSGVCHSDYGIMTNSWSYLPDTEKGQVGGHEGVDGLASENAALMLCAGLTIYSAFKCSEAKPGDFVIVSGAGGGLGHVAVQLGSRGLGFRIIAIDRSSKKELVLKSGAEHFVDMDEFSDDESLVDHFAPPTYETELLMLRPNGALVCVGVPEGEMQAIASAKPAVIIFKQLKIIGSAVGTREEAMKTLDFAARGIIDPHVTVAKMEDLTDIFHKMHGGGLKGLIVIDMS</sequence>
<dbReference type="OrthoDB" id="1879366at2759"/>
<reference evidence="6 7" key="1">
    <citation type="journal article" date="2015" name="Mol. Plant Microbe Interact.">
        <title>Genome, transcriptome, and functional analyses of Penicillium expansum provide new insights into secondary metabolism and pathogenicity.</title>
        <authorList>
            <person name="Ballester A.R."/>
            <person name="Marcet-Houben M."/>
            <person name="Levin E."/>
            <person name="Sela N."/>
            <person name="Selma-Lazaro C."/>
            <person name="Carmona L."/>
            <person name="Wisniewski M."/>
            <person name="Droby S."/>
            <person name="Gonzalez-Candelas L."/>
            <person name="Gabaldon T."/>
        </authorList>
    </citation>
    <scope>NUCLEOTIDE SEQUENCE [LARGE SCALE GENOMIC DNA]</scope>
    <source>
        <strain evidence="6 7">MD-8</strain>
    </source>
</reference>
<dbReference type="InterPro" id="IPR036291">
    <property type="entry name" value="NAD(P)-bd_dom_sf"/>
</dbReference>
<evidence type="ECO:0000256" key="1">
    <source>
        <dbReference type="ARBA" id="ARBA00001947"/>
    </source>
</evidence>
<keyword evidence="3" id="KW-0862">Zinc</keyword>
<dbReference type="GO" id="GO:0046872">
    <property type="term" value="F:metal ion binding"/>
    <property type="evidence" value="ECO:0007669"/>
    <property type="project" value="UniProtKB-KW"/>
</dbReference>
<dbReference type="EMBL" id="JQFZ01000090">
    <property type="protein sequence ID" value="KGO59717.1"/>
    <property type="molecule type" value="Genomic_DNA"/>
</dbReference>
<proteinExistence type="predicted"/>
<dbReference type="STRING" id="27334.A0A0A2JWA0"/>
<evidence type="ECO:0000256" key="3">
    <source>
        <dbReference type="ARBA" id="ARBA00022833"/>
    </source>
</evidence>
<gene>
    <name evidence="6" type="ORF">PEX2_055580</name>
</gene>
<dbReference type="VEuPathDB" id="FungiDB:PEXP_030690"/>
<dbReference type="RefSeq" id="XP_016600830.1">
    <property type="nucleotide sequence ID" value="XM_016742832.1"/>
</dbReference>
<comment type="cofactor">
    <cofactor evidence="1">
        <name>Zn(2+)</name>
        <dbReference type="ChEBI" id="CHEBI:29105"/>
    </cofactor>
</comment>
<evidence type="ECO:0000313" key="6">
    <source>
        <dbReference type="EMBL" id="KGO59717.1"/>
    </source>
</evidence>
<dbReference type="PANTHER" id="PTHR42940:SF5">
    <property type="entry name" value="ALCOHOL DEHYDROGENASE 2"/>
    <property type="match status" value="1"/>
</dbReference>
<evidence type="ECO:0000259" key="5">
    <source>
        <dbReference type="Pfam" id="PF00107"/>
    </source>
</evidence>
<comment type="caution">
    <text evidence="6">The sequence shown here is derived from an EMBL/GenBank/DDBJ whole genome shotgun (WGS) entry which is preliminary data.</text>
</comment>
<dbReference type="Pfam" id="PF00107">
    <property type="entry name" value="ADH_zinc_N"/>
    <property type="match status" value="1"/>
</dbReference>
<dbReference type="GO" id="GO:0005737">
    <property type="term" value="C:cytoplasm"/>
    <property type="evidence" value="ECO:0007669"/>
    <property type="project" value="TreeGrafter"/>
</dbReference>
<dbReference type="Gene3D" id="3.40.50.720">
    <property type="entry name" value="NAD(P)-binding Rossmann-like Domain"/>
    <property type="match status" value="1"/>
</dbReference>
<accession>A0A0A2JWA0</accession>
<dbReference type="GO" id="GO:0004022">
    <property type="term" value="F:alcohol dehydrogenase (NAD+) activity"/>
    <property type="evidence" value="ECO:0007669"/>
    <property type="project" value="TreeGrafter"/>
</dbReference>
<protein>
    <submittedName>
        <fullName evidence="6">Alcohol dehydrogenase, C-terminal</fullName>
    </submittedName>
</protein>
<evidence type="ECO:0000256" key="2">
    <source>
        <dbReference type="ARBA" id="ARBA00022723"/>
    </source>
</evidence>
<dbReference type="Gene3D" id="3.90.180.10">
    <property type="entry name" value="Medium-chain alcohol dehydrogenases, catalytic domain"/>
    <property type="match status" value="2"/>
</dbReference>